<dbReference type="AlphaFoldDB" id="A0A0C3DZ05"/>
<dbReference type="HOGENOM" id="CLU_2758440_0_0_1"/>
<dbReference type="Proteomes" id="UP000054321">
    <property type="component" value="Unassembled WGS sequence"/>
</dbReference>
<keyword evidence="2" id="KW-1185">Reference proteome</keyword>
<protein>
    <submittedName>
        <fullName evidence="1">Uncharacterized protein</fullName>
    </submittedName>
</protein>
<dbReference type="InParanoid" id="A0A0C3DZ05"/>
<evidence type="ECO:0000313" key="2">
    <source>
        <dbReference type="Proteomes" id="UP000054321"/>
    </source>
</evidence>
<accession>A0A0C3DZ05</accession>
<gene>
    <name evidence="1" type="ORF">OIDMADRAFT_16081</name>
</gene>
<sequence length="70" mass="7801">MGGTLEMHINSMNNRQFIPTPIKPIAAAGRHGWCRVMNPGRGQQPAVWTIAVRRYDALSCRGERLCVPVI</sequence>
<evidence type="ECO:0000313" key="1">
    <source>
        <dbReference type="EMBL" id="KIN07323.1"/>
    </source>
</evidence>
<reference evidence="1 2" key="1">
    <citation type="submission" date="2014-04" db="EMBL/GenBank/DDBJ databases">
        <authorList>
            <consortium name="DOE Joint Genome Institute"/>
            <person name="Kuo A."/>
            <person name="Martino E."/>
            <person name="Perotto S."/>
            <person name="Kohler A."/>
            <person name="Nagy L.G."/>
            <person name="Floudas D."/>
            <person name="Copeland A."/>
            <person name="Barry K.W."/>
            <person name="Cichocki N."/>
            <person name="Veneault-Fourrey C."/>
            <person name="LaButti K."/>
            <person name="Lindquist E.A."/>
            <person name="Lipzen A."/>
            <person name="Lundell T."/>
            <person name="Morin E."/>
            <person name="Murat C."/>
            <person name="Sun H."/>
            <person name="Tunlid A."/>
            <person name="Henrissat B."/>
            <person name="Grigoriev I.V."/>
            <person name="Hibbett D.S."/>
            <person name="Martin F."/>
            <person name="Nordberg H.P."/>
            <person name="Cantor M.N."/>
            <person name="Hua S.X."/>
        </authorList>
    </citation>
    <scope>NUCLEOTIDE SEQUENCE [LARGE SCALE GENOMIC DNA]</scope>
    <source>
        <strain evidence="1 2">Zn</strain>
    </source>
</reference>
<name>A0A0C3DZ05_OIDMZ</name>
<organism evidence="1 2">
    <name type="scientific">Oidiodendron maius (strain Zn)</name>
    <dbReference type="NCBI Taxonomy" id="913774"/>
    <lineage>
        <taxon>Eukaryota</taxon>
        <taxon>Fungi</taxon>
        <taxon>Dikarya</taxon>
        <taxon>Ascomycota</taxon>
        <taxon>Pezizomycotina</taxon>
        <taxon>Leotiomycetes</taxon>
        <taxon>Leotiomycetes incertae sedis</taxon>
        <taxon>Myxotrichaceae</taxon>
        <taxon>Oidiodendron</taxon>
    </lineage>
</organism>
<dbReference type="EMBL" id="KN832870">
    <property type="protein sequence ID" value="KIN07323.1"/>
    <property type="molecule type" value="Genomic_DNA"/>
</dbReference>
<proteinExistence type="predicted"/>
<reference evidence="2" key="2">
    <citation type="submission" date="2015-01" db="EMBL/GenBank/DDBJ databases">
        <title>Evolutionary Origins and Diversification of the Mycorrhizal Mutualists.</title>
        <authorList>
            <consortium name="DOE Joint Genome Institute"/>
            <consortium name="Mycorrhizal Genomics Consortium"/>
            <person name="Kohler A."/>
            <person name="Kuo A."/>
            <person name="Nagy L.G."/>
            <person name="Floudas D."/>
            <person name="Copeland A."/>
            <person name="Barry K.W."/>
            <person name="Cichocki N."/>
            <person name="Veneault-Fourrey C."/>
            <person name="LaButti K."/>
            <person name="Lindquist E.A."/>
            <person name="Lipzen A."/>
            <person name="Lundell T."/>
            <person name="Morin E."/>
            <person name="Murat C."/>
            <person name="Riley R."/>
            <person name="Ohm R."/>
            <person name="Sun H."/>
            <person name="Tunlid A."/>
            <person name="Henrissat B."/>
            <person name="Grigoriev I.V."/>
            <person name="Hibbett D.S."/>
            <person name="Martin F."/>
        </authorList>
    </citation>
    <scope>NUCLEOTIDE SEQUENCE [LARGE SCALE GENOMIC DNA]</scope>
    <source>
        <strain evidence="2">Zn</strain>
    </source>
</reference>